<dbReference type="PANTHER" id="PTHR34309:SF1">
    <property type="entry name" value="PROTEIN GLCG"/>
    <property type="match status" value="1"/>
</dbReference>
<dbReference type="Pfam" id="PF03928">
    <property type="entry name" value="HbpS-like"/>
    <property type="match status" value="2"/>
</dbReference>
<comment type="caution">
    <text evidence="2">The sequence shown here is derived from an EMBL/GenBank/DDBJ whole genome shotgun (WGS) entry which is preliminary data.</text>
</comment>
<name>A0ABT0JZD2_9ACTN</name>
<dbReference type="SUPFAM" id="SSF143744">
    <property type="entry name" value="GlcG-like"/>
    <property type="match status" value="2"/>
</dbReference>
<reference evidence="2 3" key="1">
    <citation type="submission" date="2022-04" db="EMBL/GenBank/DDBJ databases">
        <title>Genome diversity in the genus Frankia.</title>
        <authorList>
            <person name="Carlos-Shanley C."/>
            <person name="Hahn D."/>
        </authorList>
    </citation>
    <scope>NUCLEOTIDE SEQUENCE [LARGE SCALE GENOMIC DNA]</scope>
    <source>
        <strain evidence="2 3">Ag45/Mut15</strain>
    </source>
</reference>
<keyword evidence="3" id="KW-1185">Reference proteome</keyword>
<sequence>MTVSLEDARRIIAAGERYAIHLGQPVNIAVVDHAGILVAHVRMDNARLRTADISVDRACAARASALPAVPARLVHHGGDDGPAEWSAVGIDADPGDVDLDLDRGGGAGRVFADHDRDHDLGRGPGGRGLEGGLVRHRPAFTRPISSGLTGAVPLWRDGLVVGAVGVSGGPTPHDEAIARAAAAAY</sequence>
<dbReference type="Proteomes" id="UP001201873">
    <property type="component" value="Unassembled WGS sequence"/>
</dbReference>
<evidence type="ECO:0000313" key="2">
    <source>
        <dbReference type="EMBL" id="MCK9876905.1"/>
    </source>
</evidence>
<evidence type="ECO:0000256" key="1">
    <source>
        <dbReference type="SAM" id="MobiDB-lite"/>
    </source>
</evidence>
<dbReference type="PANTHER" id="PTHR34309">
    <property type="entry name" value="SLR1406 PROTEIN"/>
    <property type="match status" value="1"/>
</dbReference>
<feature type="compositionally biased region" description="Basic and acidic residues" evidence="1">
    <location>
        <begin position="112"/>
        <end position="121"/>
    </location>
</feature>
<dbReference type="EMBL" id="JALKFT010000012">
    <property type="protein sequence ID" value="MCK9876905.1"/>
    <property type="molecule type" value="Genomic_DNA"/>
</dbReference>
<organism evidence="2 3">
    <name type="scientific">Frankia umida</name>
    <dbReference type="NCBI Taxonomy" id="573489"/>
    <lineage>
        <taxon>Bacteria</taxon>
        <taxon>Bacillati</taxon>
        <taxon>Actinomycetota</taxon>
        <taxon>Actinomycetes</taxon>
        <taxon>Frankiales</taxon>
        <taxon>Frankiaceae</taxon>
        <taxon>Frankia</taxon>
    </lineage>
</organism>
<gene>
    <name evidence="2" type="ORF">MXD59_14125</name>
</gene>
<dbReference type="InterPro" id="IPR052517">
    <property type="entry name" value="GlcG_carb_metab_protein"/>
</dbReference>
<dbReference type="RefSeq" id="WP_248825214.1">
    <property type="nucleotide sequence ID" value="NZ_JALKFT010000012.1"/>
</dbReference>
<proteinExistence type="predicted"/>
<evidence type="ECO:0000313" key="3">
    <source>
        <dbReference type="Proteomes" id="UP001201873"/>
    </source>
</evidence>
<accession>A0ABT0JZD2</accession>
<protein>
    <submittedName>
        <fullName evidence="2">Heme-binding protein</fullName>
    </submittedName>
</protein>
<feature type="compositionally biased region" description="Gly residues" evidence="1">
    <location>
        <begin position="122"/>
        <end position="131"/>
    </location>
</feature>
<dbReference type="InterPro" id="IPR038084">
    <property type="entry name" value="PduO/GlcC-like_sf"/>
</dbReference>
<feature type="region of interest" description="Disordered" evidence="1">
    <location>
        <begin position="112"/>
        <end position="131"/>
    </location>
</feature>
<dbReference type="Gene3D" id="3.30.450.150">
    <property type="entry name" value="Haem-degrading domain"/>
    <property type="match status" value="1"/>
</dbReference>
<dbReference type="InterPro" id="IPR005624">
    <property type="entry name" value="PduO/GlcC-like"/>
</dbReference>